<evidence type="ECO:0000313" key="2">
    <source>
        <dbReference type="Proteomes" id="UP000038009"/>
    </source>
</evidence>
<name>A0A0N1HYS1_LEPSE</name>
<gene>
    <name evidence="1" type="ORF">ABL78_4064</name>
</gene>
<protein>
    <submittedName>
        <fullName evidence="1">Uncharacterized protein</fullName>
    </submittedName>
</protein>
<dbReference type="OMA" id="AWESTSH"/>
<evidence type="ECO:0000313" key="1">
    <source>
        <dbReference type="EMBL" id="KPI86874.1"/>
    </source>
</evidence>
<accession>A0A0N1HYS1</accession>
<proteinExistence type="predicted"/>
<dbReference type="EMBL" id="LJSK01000112">
    <property type="protein sequence ID" value="KPI86874.1"/>
    <property type="molecule type" value="Genomic_DNA"/>
</dbReference>
<dbReference type="VEuPathDB" id="TriTrypDB:Lsey_0112_0180"/>
<dbReference type="AlphaFoldDB" id="A0A0N1HYS1"/>
<comment type="caution">
    <text evidence="1">The sequence shown here is derived from an EMBL/GenBank/DDBJ whole genome shotgun (WGS) entry which is preliminary data.</text>
</comment>
<dbReference type="OrthoDB" id="271683at2759"/>
<sequence length="371" mass="41341">MAEVQCKTAVNTRASLASRLPKKRVEAVHASASLHQKAETTYDVSYTASPTQEFSSVASGTQNRESSCNRSLQTDADATVALGSCAGRQQQEEEEEQRRGYKVISYPSSEWESVSHAASRHLQPERQLDFYATARKIEQLDDDNRGGLVGSVQRSLEIRTKRAEDATLRPAAPSYSYVPRRSIPSIVAEERLGAKHNYLELVECTQLKPKTEEQIGFSDAPLQRLPGETLSQELKVQSKVITEMGTSHELFRGTAKYLKDTPVGYTGHVPMTDRSLATIHHGEDLQRRFAKAHITLAEHGGHVELPSSGTCIKARRCNGNKRPAPKALPPKSTESINRTVEGRMQQMSLYGTLERERQMNVRDDAQSQNYF</sequence>
<keyword evidence="2" id="KW-1185">Reference proteome</keyword>
<organism evidence="1 2">
    <name type="scientific">Leptomonas seymouri</name>
    <dbReference type="NCBI Taxonomy" id="5684"/>
    <lineage>
        <taxon>Eukaryota</taxon>
        <taxon>Discoba</taxon>
        <taxon>Euglenozoa</taxon>
        <taxon>Kinetoplastea</taxon>
        <taxon>Metakinetoplastina</taxon>
        <taxon>Trypanosomatida</taxon>
        <taxon>Trypanosomatidae</taxon>
        <taxon>Leishmaniinae</taxon>
        <taxon>Leptomonas</taxon>
    </lineage>
</organism>
<dbReference type="Proteomes" id="UP000038009">
    <property type="component" value="Unassembled WGS sequence"/>
</dbReference>
<reference evidence="1 2" key="1">
    <citation type="journal article" date="2015" name="PLoS Pathog.">
        <title>Leptomonas seymouri: Adaptations to the Dixenous Life Cycle Analyzed by Genome Sequencing, Transcriptome Profiling and Co-infection with Leishmania donovani.</title>
        <authorList>
            <person name="Kraeva N."/>
            <person name="Butenko A."/>
            <person name="Hlavacova J."/>
            <person name="Kostygov A."/>
            <person name="Myskova J."/>
            <person name="Grybchuk D."/>
            <person name="Lestinova T."/>
            <person name="Votypka J."/>
            <person name="Volf P."/>
            <person name="Opperdoes F."/>
            <person name="Flegontov P."/>
            <person name="Lukes J."/>
            <person name="Yurchenko V."/>
        </authorList>
    </citation>
    <scope>NUCLEOTIDE SEQUENCE [LARGE SCALE GENOMIC DNA]</scope>
    <source>
        <strain evidence="1 2">ATCC 30220</strain>
    </source>
</reference>